<keyword evidence="7" id="KW-0560">Oxidoreductase</keyword>
<dbReference type="Pfam" id="PF00067">
    <property type="entry name" value="p450"/>
    <property type="match status" value="1"/>
</dbReference>
<keyword evidence="10" id="KW-0472">Membrane</keyword>
<keyword evidence="12" id="KW-1185">Reference proteome</keyword>
<dbReference type="GO" id="GO:0016020">
    <property type="term" value="C:membrane"/>
    <property type="evidence" value="ECO:0007669"/>
    <property type="project" value="UniProtKB-SubCell"/>
</dbReference>
<dbReference type="Proteomes" id="UP000593575">
    <property type="component" value="Unassembled WGS sequence"/>
</dbReference>
<keyword evidence="6" id="KW-1133">Transmembrane helix</keyword>
<evidence type="ECO:0000256" key="5">
    <source>
        <dbReference type="ARBA" id="ARBA00022723"/>
    </source>
</evidence>
<evidence type="ECO:0000256" key="6">
    <source>
        <dbReference type="ARBA" id="ARBA00022989"/>
    </source>
</evidence>
<evidence type="ECO:0000256" key="10">
    <source>
        <dbReference type="ARBA" id="ARBA00023136"/>
    </source>
</evidence>
<evidence type="ECO:0000256" key="1">
    <source>
        <dbReference type="ARBA" id="ARBA00004167"/>
    </source>
</evidence>
<protein>
    <recommendedName>
        <fullName evidence="13">Cytochrome P450</fullName>
    </recommendedName>
</protein>
<sequence length="222" mass="25561">MEEWHKYNEGKLHAPQVSGVLPIIGHLHLLCRPTNPYGLVFMIRFGLFPTLVLRNHEIVKECLTTNDQVLATCPGSNAEKYLDYDHTGFGFAPHEPFWRKMHKFTMVQLLSTHKLARLNHVRVSEVTALIKDSYSFCKKKEQTILMCGSLKLNMILRLVTGKRYFSDAEGEDDKEANLVMKYSYETWVNEHLVNRAKAGPNDDQDFIDVMLSTMQDDIMCGH</sequence>
<dbReference type="GO" id="GO:0004497">
    <property type="term" value="F:monooxygenase activity"/>
    <property type="evidence" value="ECO:0007669"/>
    <property type="project" value="UniProtKB-KW"/>
</dbReference>
<name>A0A7J9IIU0_9ROSI</name>
<dbReference type="Gene3D" id="1.10.630.10">
    <property type="entry name" value="Cytochrome P450"/>
    <property type="match status" value="1"/>
</dbReference>
<evidence type="ECO:0008006" key="13">
    <source>
        <dbReference type="Google" id="ProtNLM"/>
    </source>
</evidence>
<gene>
    <name evidence="11" type="ORF">Goarm_018870</name>
</gene>
<dbReference type="SUPFAM" id="SSF48264">
    <property type="entry name" value="Cytochrome P450"/>
    <property type="match status" value="1"/>
</dbReference>
<evidence type="ECO:0000256" key="2">
    <source>
        <dbReference type="ARBA" id="ARBA00010617"/>
    </source>
</evidence>
<dbReference type="InterPro" id="IPR036396">
    <property type="entry name" value="Cyt_P450_sf"/>
</dbReference>
<evidence type="ECO:0000256" key="9">
    <source>
        <dbReference type="ARBA" id="ARBA00023033"/>
    </source>
</evidence>
<dbReference type="GO" id="GO:0005506">
    <property type="term" value="F:iron ion binding"/>
    <property type="evidence" value="ECO:0007669"/>
    <property type="project" value="InterPro"/>
</dbReference>
<reference evidence="11 12" key="1">
    <citation type="journal article" date="2019" name="Genome Biol. Evol.">
        <title>Insights into the evolution of the New World diploid cottons (Gossypium, subgenus Houzingenia) based on genome sequencing.</title>
        <authorList>
            <person name="Grover C.E."/>
            <person name="Arick M.A. 2nd"/>
            <person name="Thrash A."/>
            <person name="Conover J.L."/>
            <person name="Sanders W.S."/>
            <person name="Peterson D.G."/>
            <person name="Frelichowski J.E."/>
            <person name="Scheffler J.A."/>
            <person name="Scheffler B.E."/>
            <person name="Wendel J.F."/>
        </authorList>
    </citation>
    <scope>NUCLEOTIDE SEQUENCE [LARGE SCALE GENOMIC DNA]</scope>
    <source>
        <strain evidence="11">6</strain>
        <tissue evidence="11">Leaf</tissue>
    </source>
</reference>
<comment type="subcellular location">
    <subcellularLocation>
        <location evidence="1">Membrane</location>
        <topology evidence="1">Single-pass membrane protein</topology>
    </subcellularLocation>
</comment>
<dbReference type="EMBL" id="JABFAE010000001">
    <property type="protein sequence ID" value="MBA0822050.1"/>
    <property type="molecule type" value="Genomic_DNA"/>
</dbReference>
<dbReference type="AlphaFoldDB" id="A0A7J9IIU0"/>
<dbReference type="PANTHER" id="PTHR47947:SF1">
    <property type="entry name" value="CYTOCHROME P450 82E3"/>
    <property type="match status" value="1"/>
</dbReference>
<organism evidence="11 12">
    <name type="scientific">Gossypium armourianum</name>
    <dbReference type="NCBI Taxonomy" id="34283"/>
    <lineage>
        <taxon>Eukaryota</taxon>
        <taxon>Viridiplantae</taxon>
        <taxon>Streptophyta</taxon>
        <taxon>Embryophyta</taxon>
        <taxon>Tracheophyta</taxon>
        <taxon>Spermatophyta</taxon>
        <taxon>Magnoliopsida</taxon>
        <taxon>eudicotyledons</taxon>
        <taxon>Gunneridae</taxon>
        <taxon>Pentapetalae</taxon>
        <taxon>rosids</taxon>
        <taxon>malvids</taxon>
        <taxon>Malvales</taxon>
        <taxon>Malvaceae</taxon>
        <taxon>Malvoideae</taxon>
        <taxon>Gossypium</taxon>
    </lineage>
</organism>
<keyword evidence="3" id="KW-0349">Heme</keyword>
<keyword evidence="8" id="KW-0408">Iron</keyword>
<keyword evidence="4" id="KW-0812">Transmembrane</keyword>
<evidence type="ECO:0000256" key="7">
    <source>
        <dbReference type="ARBA" id="ARBA00023002"/>
    </source>
</evidence>
<evidence type="ECO:0000313" key="12">
    <source>
        <dbReference type="Proteomes" id="UP000593575"/>
    </source>
</evidence>
<dbReference type="InterPro" id="IPR050651">
    <property type="entry name" value="Plant_Cytochrome_P450_Monoox"/>
</dbReference>
<dbReference type="InterPro" id="IPR001128">
    <property type="entry name" value="Cyt_P450"/>
</dbReference>
<comment type="caution">
    <text evidence="11">The sequence shown here is derived from an EMBL/GenBank/DDBJ whole genome shotgun (WGS) entry which is preliminary data.</text>
</comment>
<evidence type="ECO:0000256" key="4">
    <source>
        <dbReference type="ARBA" id="ARBA00022692"/>
    </source>
</evidence>
<accession>A0A7J9IIU0</accession>
<proteinExistence type="inferred from homology"/>
<keyword evidence="5" id="KW-0479">Metal-binding</keyword>
<dbReference type="GO" id="GO:0016705">
    <property type="term" value="F:oxidoreductase activity, acting on paired donors, with incorporation or reduction of molecular oxygen"/>
    <property type="evidence" value="ECO:0007669"/>
    <property type="project" value="InterPro"/>
</dbReference>
<dbReference type="PANTHER" id="PTHR47947">
    <property type="entry name" value="CYTOCHROME P450 82C3-RELATED"/>
    <property type="match status" value="1"/>
</dbReference>
<evidence type="ECO:0000256" key="3">
    <source>
        <dbReference type="ARBA" id="ARBA00022617"/>
    </source>
</evidence>
<comment type="similarity">
    <text evidence="2">Belongs to the cytochrome P450 family.</text>
</comment>
<evidence type="ECO:0000313" key="11">
    <source>
        <dbReference type="EMBL" id="MBA0822050.1"/>
    </source>
</evidence>
<keyword evidence="9" id="KW-0503">Monooxygenase</keyword>
<dbReference type="GO" id="GO:0020037">
    <property type="term" value="F:heme binding"/>
    <property type="evidence" value="ECO:0007669"/>
    <property type="project" value="InterPro"/>
</dbReference>
<evidence type="ECO:0000256" key="8">
    <source>
        <dbReference type="ARBA" id="ARBA00023004"/>
    </source>
</evidence>